<dbReference type="PANTHER" id="PTHR11864:SF0">
    <property type="entry name" value="PRP40 PRE-MRNA PROCESSING FACTOR 40 HOMOLOG A (YEAST)"/>
    <property type="match status" value="1"/>
</dbReference>
<feature type="compositionally biased region" description="Low complexity" evidence="2">
    <location>
        <begin position="19"/>
        <end position="29"/>
    </location>
</feature>
<dbReference type="GO" id="GO:0005685">
    <property type="term" value="C:U1 snRNP"/>
    <property type="evidence" value="ECO:0007669"/>
    <property type="project" value="TreeGrafter"/>
</dbReference>
<proteinExistence type="predicted"/>
<feature type="compositionally biased region" description="Low complexity" evidence="2">
    <location>
        <begin position="80"/>
        <end position="95"/>
    </location>
</feature>
<comment type="caution">
    <text evidence="4">The sequence shown here is derived from an EMBL/GenBank/DDBJ whole genome shotgun (WGS) entry which is preliminary data.</text>
</comment>
<dbReference type="InterPro" id="IPR002713">
    <property type="entry name" value="FF_domain"/>
</dbReference>
<dbReference type="AlphaFoldDB" id="A0A9W7F597"/>
<evidence type="ECO:0000256" key="1">
    <source>
        <dbReference type="SAM" id="Coils"/>
    </source>
</evidence>
<dbReference type="EMBL" id="BRXW01000038">
    <property type="protein sequence ID" value="GMI01883.1"/>
    <property type="molecule type" value="Genomic_DNA"/>
</dbReference>
<sequence>MSQYPRQNRGNYGPGPPRGYGNNNNNNGYPGLGGPAVGPQHFNGGGRGGPPQQYGQYNRGPPNNYGQQQYGQQQGGGYGQQQHQQMQPQHYSQQQRVPPPPLVPSEVAPLVPSATMAPAPLAAPVAQAQAQPVVPVTMRIGNVIWTEFKDAVGKTYYSNGVKSTYEHPSVFAAEEAAKGKKRRREDEIKQSVEEMKKEMEAKYKTKEEKVKAFKDMLEEMGVSSSVNFAAAQKMCEFEARWYACKTQGERKQAFAEYSTQSGKREQERAKREAREKKVNWLGMLKEHKELNGRSSYADWQSRLSKDQRFNILEVNERERVFYEYVDELDKIAERAERLKLEQTQKDFTSYLETLPMIDRQSTWEGTLGFLMKIKDERASLLLPFESPTDRELSHTQFRKHIGKLQAEFERQNRDKEEVEREKMQHVLQEMFSKGDIGLHTRWRQFLDTAEGKKKVRPVMQQGEAVAKNVFEEFMDTRLLKYQRVKNDLVDWIVMKKSVNGAEAVLFVKGLGEYEDFEKLFEDDARAKGEFCNKDFCIAKIFYEDCQTAEEVKDSLSPVPNRKRREVEGGGGESDDSEEEGECSEGEVEED</sequence>
<feature type="region of interest" description="Disordered" evidence="2">
    <location>
        <begin position="1"/>
        <end position="107"/>
    </location>
</feature>
<dbReference type="GO" id="GO:0003723">
    <property type="term" value="F:RNA binding"/>
    <property type="evidence" value="ECO:0007669"/>
    <property type="project" value="TreeGrafter"/>
</dbReference>
<evidence type="ECO:0000259" key="3">
    <source>
        <dbReference type="PROSITE" id="PS51676"/>
    </source>
</evidence>
<name>A0A9W7F597_9STRA</name>
<dbReference type="InterPro" id="IPR036517">
    <property type="entry name" value="FF_domain_sf"/>
</dbReference>
<feature type="compositionally biased region" description="Acidic residues" evidence="2">
    <location>
        <begin position="572"/>
        <end position="590"/>
    </location>
</feature>
<protein>
    <recommendedName>
        <fullName evidence="3">FF domain-containing protein</fullName>
    </recommendedName>
</protein>
<feature type="domain" description="FF" evidence="3">
    <location>
        <begin position="270"/>
        <end position="327"/>
    </location>
</feature>
<keyword evidence="5" id="KW-1185">Reference proteome</keyword>
<feature type="compositionally biased region" description="Low complexity" evidence="2">
    <location>
        <begin position="50"/>
        <end position="72"/>
    </location>
</feature>
<dbReference type="GO" id="GO:0071004">
    <property type="term" value="C:U2-type prespliceosome"/>
    <property type="evidence" value="ECO:0007669"/>
    <property type="project" value="TreeGrafter"/>
</dbReference>
<dbReference type="PANTHER" id="PTHR11864">
    <property type="entry name" value="PRE-MRNA-PROCESSING PROTEIN PRP40"/>
    <property type="match status" value="1"/>
</dbReference>
<dbReference type="InterPro" id="IPR039726">
    <property type="entry name" value="Prp40-like"/>
</dbReference>
<dbReference type="SUPFAM" id="SSF81698">
    <property type="entry name" value="FF domain"/>
    <property type="match status" value="2"/>
</dbReference>
<organism evidence="4 5">
    <name type="scientific">Triparma laevis f. longispina</name>
    <dbReference type="NCBI Taxonomy" id="1714387"/>
    <lineage>
        <taxon>Eukaryota</taxon>
        <taxon>Sar</taxon>
        <taxon>Stramenopiles</taxon>
        <taxon>Ochrophyta</taxon>
        <taxon>Bolidophyceae</taxon>
        <taxon>Parmales</taxon>
        <taxon>Triparmaceae</taxon>
        <taxon>Triparma</taxon>
    </lineage>
</organism>
<feature type="compositionally biased region" description="Low complexity" evidence="2">
    <location>
        <begin position="1"/>
        <end position="11"/>
    </location>
</feature>
<keyword evidence="1" id="KW-0175">Coiled coil</keyword>
<reference evidence="5" key="1">
    <citation type="journal article" date="2023" name="Commun. Biol.">
        <title>Genome analysis of Parmales, the sister group of diatoms, reveals the evolutionary specialization of diatoms from phago-mixotrophs to photoautotrophs.</title>
        <authorList>
            <person name="Ban H."/>
            <person name="Sato S."/>
            <person name="Yoshikawa S."/>
            <person name="Yamada K."/>
            <person name="Nakamura Y."/>
            <person name="Ichinomiya M."/>
            <person name="Sato N."/>
            <person name="Blanc-Mathieu R."/>
            <person name="Endo H."/>
            <person name="Kuwata A."/>
            <person name="Ogata H."/>
        </authorList>
    </citation>
    <scope>NUCLEOTIDE SEQUENCE [LARGE SCALE GENOMIC DNA]</scope>
    <source>
        <strain evidence="5">NIES 3700</strain>
    </source>
</reference>
<dbReference type="GO" id="GO:0045292">
    <property type="term" value="P:mRNA cis splicing, via spliceosome"/>
    <property type="evidence" value="ECO:0007669"/>
    <property type="project" value="InterPro"/>
</dbReference>
<dbReference type="Proteomes" id="UP001165122">
    <property type="component" value="Unassembled WGS sequence"/>
</dbReference>
<dbReference type="OrthoDB" id="187617at2759"/>
<evidence type="ECO:0000313" key="5">
    <source>
        <dbReference type="Proteomes" id="UP001165122"/>
    </source>
</evidence>
<dbReference type="SMART" id="SM00441">
    <property type="entry name" value="FF"/>
    <property type="match status" value="3"/>
</dbReference>
<evidence type="ECO:0000313" key="4">
    <source>
        <dbReference type="EMBL" id="GMI01883.1"/>
    </source>
</evidence>
<feature type="region of interest" description="Disordered" evidence="2">
    <location>
        <begin position="552"/>
        <end position="590"/>
    </location>
</feature>
<accession>A0A9W7F597</accession>
<gene>
    <name evidence="4" type="ORF">TrLO_g8113</name>
</gene>
<dbReference type="PROSITE" id="PS51676">
    <property type="entry name" value="FF"/>
    <property type="match status" value="1"/>
</dbReference>
<feature type="coiled-coil region" evidence="1">
    <location>
        <begin position="182"/>
        <end position="216"/>
    </location>
</feature>
<evidence type="ECO:0000256" key="2">
    <source>
        <dbReference type="SAM" id="MobiDB-lite"/>
    </source>
</evidence>
<dbReference type="Pfam" id="PF01846">
    <property type="entry name" value="FF"/>
    <property type="match status" value="2"/>
</dbReference>
<dbReference type="Gene3D" id="1.10.10.440">
    <property type="entry name" value="FF domain"/>
    <property type="match status" value="2"/>
</dbReference>